<keyword evidence="1" id="KW-0812">Transmembrane</keyword>
<dbReference type="Pfam" id="PF20580">
    <property type="entry name" value="DUF6784"/>
    <property type="match status" value="1"/>
</dbReference>
<reference evidence="4 5" key="1">
    <citation type="submission" date="2022-08" db="EMBL/GenBank/DDBJ databases">
        <title>Bacterial and archaeal communities from various locations to study Microbial Dark Matter (Phase II).</title>
        <authorList>
            <person name="Stepanauskas R."/>
        </authorList>
    </citation>
    <scope>NUCLEOTIDE SEQUENCE [LARGE SCALE GENOMIC DNA]</scope>
    <source>
        <strain evidence="4 5">PD1</strain>
    </source>
</reference>
<feature type="transmembrane region" description="Helical" evidence="1">
    <location>
        <begin position="280"/>
        <end position="303"/>
    </location>
</feature>
<dbReference type="Pfam" id="PF20581">
    <property type="entry name" value="DUF6785"/>
    <property type="match status" value="1"/>
</dbReference>
<dbReference type="Proteomes" id="UP001204798">
    <property type="component" value="Unassembled WGS sequence"/>
</dbReference>
<dbReference type="InterPro" id="IPR046712">
    <property type="entry name" value="DUF6785"/>
</dbReference>
<evidence type="ECO:0000256" key="1">
    <source>
        <dbReference type="SAM" id="Phobius"/>
    </source>
</evidence>
<evidence type="ECO:0000313" key="4">
    <source>
        <dbReference type="EMBL" id="MCS3920370.1"/>
    </source>
</evidence>
<feature type="transmembrane region" description="Helical" evidence="1">
    <location>
        <begin position="592"/>
        <end position="613"/>
    </location>
</feature>
<feature type="transmembrane region" description="Helical" evidence="1">
    <location>
        <begin position="170"/>
        <end position="189"/>
    </location>
</feature>
<feature type="transmembrane region" description="Helical" evidence="1">
    <location>
        <begin position="91"/>
        <end position="111"/>
    </location>
</feature>
<keyword evidence="5" id="KW-1185">Reference proteome</keyword>
<dbReference type="RefSeq" id="WP_259099301.1">
    <property type="nucleotide sequence ID" value="NZ_CP130454.1"/>
</dbReference>
<comment type="caution">
    <text evidence="4">The sequence shown here is derived from an EMBL/GenBank/DDBJ whole genome shotgun (WGS) entry which is preliminary data.</text>
</comment>
<keyword evidence="1" id="KW-1133">Transmembrane helix</keyword>
<evidence type="ECO:0000259" key="2">
    <source>
        <dbReference type="Pfam" id="PF20580"/>
    </source>
</evidence>
<feature type="domain" description="DUF6785" evidence="3">
    <location>
        <begin position="22"/>
        <end position="519"/>
    </location>
</feature>
<evidence type="ECO:0000259" key="3">
    <source>
        <dbReference type="Pfam" id="PF20581"/>
    </source>
</evidence>
<feature type="transmembrane region" description="Helical" evidence="1">
    <location>
        <begin position="61"/>
        <end position="79"/>
    </location>
</feature>
<dbReference type="InterPro" id="IPR046711">
    <property type="entry name" value="DUF6784"/>
</dbReference>
<name>A0ABT2ER88_9BACT</name>
<feature type="transmembrane region" description="Helical" evidence="1">
    <location>
        <begin position="20"/>
        <end position="41"/>
    </location>
</feature>
<evidence type="ECO:0000313" key="5">
    <source>
        <dbReference type="Proteomes" id="UP001204798"/>
    </source>
</evidence>
<feature type="transmembrane region" description="Helical" evidence="1">
    <location>
        <begin position="552"/>
        <end position="571"/>
    </location>
</feature>
<dbReference type="EMBL" id="JANUCP010000005">
    <property type="protein sequence ID" value="MCS3920370.1"/>
    <property type="molecule type" value="Genomic_DNA"/>
</dbReference>
<organism evidence="4 5">
    <name type="scientific">Candidatus Fervidibacter sacchari</name>
    <dbReference type="NCBI Taxonomy" id="1448929"/>
    <lineage>
        <taxon>Bacteria</taxon>
        <taxon>Candidatus Fervidibacterota</taxon>
        <taxon>Candidatus Fervidibacter</taxon>
    </lineage>
</organism>
<proteinExistence type="predicted"/>
<protein>
    <submittedName>
        <fullName evidence="4">Uncharacterized protein</fullName>
    </submittedName>
</protein>
<gene>
    <name evidence="4" type="ORF">M2350_002799</name>
</gene>
<feature type="transmembrane region" description="Helical" evidence="1">
    <location>
        <begin position="492"/>
        <end position="512"/>
    </location>
</feature>
<feature type="domain" description="DUF6784" evidence="2">
    <location>
        <begin position="558"/>
        <end position="652"/>
    </location>
</feature>
<feature type="transmembrane region" description="Helical" evidence="1">
    <location>
        <begin position="400"/>
        <end position="422"/>
    </location>
</feature>
<keyword evidence="1" id="KW-0472">Membrane</keyword>
<feature type="transmembrane region" description="Helical" evidence="1">
    <location>
        <begin position="331"/>
        <end position="352"/>
    </location>
</feature>
<sequence length="655" mass="73935">MERRVWQVLLTSKGVRKERVSVRVSVLATLLTVLFAFIIPINDLYLRNTPLAGNLLPTNTVLVLLFLTLLVNPILRKFLPHFAFRTSELAALWALLVIPSGIAMAGFWRYILPQVANLLYSASPVNRWDTLLLPHAPDWLVVLDKVTVRGFYEGNAGMVVWDGWLKPFKFWIPFGCGLLFATICLASLIRRQWTEHEHFTFPLVQLPYELVRSPNANSVFPPLFSARPFWIGFLFSVGFHTLCGLNTHFPSVPAIRRIRRLGEYLTGFPWDSISGTFINIYPAGVGLAYLLTSEVAFSLWFFFVAERFQQILFARYGWTAFGMSATDFVQFQQVGAVIGLLVVILWAGKAYWQKVWAKALLKLREQGDEDEPLPYPFALWGLLGSVAFLVVWLVVRKVSWLLAVTFVLMALGFYLAASWIASNGGMLMVQMRILPLDPIWALVGSRRFPPRDIIVSFLLQKAFTYDLRETLMPSLLNAMKMADLAGLSKRSVMLWGVWLIALAIPVALLSWMRLCYTHGGANLEGSTFLQWHAMHPYLLMVQAIDPGIQPNLIRSLGLIVGLTVFVGCFALRRQLVWFPLHPMGLIVCRGWAMENLWLMVLVGWLAKVFIVRYGGLVAYHGLRPLFLGLVLGDLTMGGVFGFVGAFTRKGYSVLP</sequence>
<accession>A0ABT2ER88</accession>
<feature type="transmembrane region" description="Helical" evidence="1">
    <location>
        <begin position="625"/>
        <end position="646"/>
    </location>
</feature>
<feature type="transmembrane region" description="Helical" evidence="1">
    <location>
        <begin position="373"/>
        <end position="394"/>
    </location>
</feature>